<evidence type="ECO:0000313" key="2">
    <source>
        <dbReference type="EMBL" id="EPX55981.1"/>
    </source>
</evidence>
<proteinExistence type="predicted"/>
<sequence>MGKTFHDDLRLELSLTAGGATFTIPGGRIKHLSVQLASHGFTAAVTFWTSLEKQDAPLFAAFQKPELIQVRVAIATEDPELPSPPAPIVLTGLVRSRRLVAEVHGTFQDTQRVFRRYTFEFADAAQVLWRQHRPVELHTNTSMKELLEAHKASLQLALDWTELKRKQPMICLGLGADEPGVSFYDYVCWYVDSHQGVFSYDNQKNEYLFADSKPSSGQAAPLGPLRVHRTRVLLPPPIRHAARVLNAVAQAPTTTPIEQPQAVQGTYHDVVVRTPLANRADERQKLEKTRLKLRQRQLQVAFKRYPPVDVFPGALLRLEGAMWPKSLTGRDDDMRVVEMDFEAHAEGAGPNDNQQDLQAAYIMRWSVLLESASEAAVPLPAYRVPRYPIHVEGLVHSPGGEPEDRRYLIVEDEKTSLTDYRLTVPLWNKTVSVPAEPIHMPGQFFFPPYKNTRVLVALHHERAELLRFIDWKEGVRTPQSGQGDQLLLGESKSSQTALTHDFQEDKPVWRMLRTSGGDTQVIRMGEGNLFIQVKESQASAAPTPTYDVSPQVEAAKGDLSASVGDSLGQTSAAFQGAMAASRAKMQGAQAAMKAAMKAARAEVGAKVAAAKSGMQGASAKLSQSSGQLSAASESAKASLQKLR</sequence>
<feature type="region of interest" description="Disordered" evidence="1">
    <location>
        <begin position="614"/>
        <end position="643"/>
    </location>
</feature>
<organism evidence="2 3">
    <name type="scientific">Cystobacter fuscus (strain ATCC 25194 / DSM 2262 / NBRC 100088 / M29)</name>
    <dbReference type="NCBI Taxonomy" id="1242864"/>
    <lineage>
        <taxon>Bacteria</taxon>
        <taxon>Pseudomonadati</taxon>
        <taxon>Myxococcota</taxon>
        <taxon>Myxococcia</taxon>
        <taxon>Myxococcales</taxon>
        <taxon>Cystobacterineae</taxon>
        <taxon>Archangiaceae</taxon>
        <taxon>Cystobacter</taxon>
    </lineage>
</organism>
<dbReference type="EMBL" id="ANAH02000067">
    <property type="protein sequence ID" value="EPX55981.1"/>
    <property type="molecule type" value="Genomic_DNA"/>
</dbReference>
<reference evidence="2" key="1">
    <citation type="submission" date="2013-05" db="EMBL/GenBank/DDBJ databases">
        <title>Genome assembly of Cystobacter fuscus DSM 2262.</title>
        <authorList>
            <person name="Sharma G."/>
            <person name="Khatri I."/>
            <person name="Kaur C."/>
            <person name="Mayilraj S."/>
            <person name="Subramanian S."/>
        </authorList>
    </citation>
    <scope>NUCLEOTIDE SEQUENCE [LARGE SCALE GENOMIC DNA]</scope>
    <source>
        <strain evidence="2">DSM 2262</strain>
    </source>
</reference>
<keyword evidence="3" id="KW-1185">Reference proteome</keyword>
<evidence type="ECO:0000313" key="3">
    <source>
        <dbReference type="Proteomes" id="UP000011682"/>
    </source>
</evidence>
<dbReference type="RefSeq" id="WP_002629959.1">
    <property type="nucleotide sequence ID" value="NZ_ANAH02000067.1"/>
</dbReference>
<name>S9NYM1_CYSF2</name>
<protein>
    <submittedName>
        <fullName evidence="2">Uncharacterized protein</fullName>
    </submittedName>
</protein>
<dbReference type="Proteomes" id="UP000011682">
    <property type="component" value="Unassembled WGS sequence"/>
</dbReference>
<dbReference type="eggNOG" id="ENOG5030SW2">
    <property type="taxonomic scope" value="Bacteria"/>
</dbReference>
<comment type="caution">
    <text evidence="2">The sequence shown here is derived from an EMBL/GenBank/DDBJ whole genome shotgun (WGS) entry which is preliminary data.</text>
</comment>
<accession>S9NYM1</accession>
<evidence type="ECO:0000256" key="1">
    <source>
        <dbReference type="SAM" id="MobiDB-lite"/>
    </source>
</evidence>
<dbReference type="OrthoDB" id="5409627at2"/>
<gene>
    <name evidence="2" type="ORF">D187_008236</name>
</gene>
<dbReference type="AlphaFoldDB" id="S9NYM1"/>